<sequence length="237" mass="25593">MVLLEVAGLTKHFKGITALDGVSFTLSAGELLGVIGPNGAGKTTLLNVINGYIEPDSGFVRFRGVRTDGRPPHQMAKLGIARTYQVPRVFRQMTALENVLVPLFAAGSREYQKIKIALAALELVGLADKAYSIAGSLSGGQQKLLELARALAFNPVFMLLDEPFAGVHPVLTERIINIIKEKNKETGLSCILVSHDIQTTLKLCDRLVAMHEGKIIADGKSEEVTKNINVVESYLGV</sequence>
<accession>A0A7J3VTS2</accession>
<dbReference type="GO" id="GO:0005886">
    <property type="term" value="C:plasma membrane"/>
    <property type="evidence" value="ECO:0007669"/>
    <property type="project" value="TreeGrafter"/>
</dbReference>
<dbReference type="PROSITE" id="PS50893">
    <property type="entry name" value="ABC_TRANSPORTER_2"/>
    <property type="match status" value="1"/>
</dbReference>
<evidence type="ECO:0000256" key="1">
    <source>
        <dbReference type="ARBA" id="ARBA00022448"/>
    </source>
</evidence>
<keyword evidence="3 5" id="KW-0067">ATP-binding</keyword>
<organism evidence="5">
    <name type="scientific">Caldiarchaeum subterraneum</name>
    <dbReference type="NCBI Taxonomy" id="311458"/>
    <lineage>
        <taxon>Archaea</taxon>
        <taxon>Nitrososphaerota</taxon>
        <taxon>Candidatus Caldarchaeales</taxon>
        <taxon>Candidatus Caldarchaeaceae</taxon>
        <taxon>Candidatus Caldarchaeum</taxon>
    </lineage>
</organism>
<dbReference type="Gene3D" id="3.40.50.300">
    <property type="entry name" value="P-loop containing nucleotide triphosphate hydrolases"/>
    <property type="match status" value="1"/>
</dbReference>
<dbReference type="CDD" id="cd03219">
    <property type="entry name" value="ABC_Mj1267_LivG_branched"/>
    <property type="match status" value="1"/>
</dbReference>
<evidence type="ECO:0000256" key="2">
    <source>
        <dbReference type="ARBA" id="ARBA00022741"/>
    </source>
</evidence>
<dbReference type="AlphaFoldDB" id="A0A7J3VTS2"/>
<evidence type="ECO:0000256" key="3">
    <source>
        <dbReference type="ARBA" id="ARBA00022840"/>
    </source>
</evidence>
<evidence type="ECO:0000313" key="5">
    <source>
        <dbReference type="EMBL" id="HHM44166.1"/>
    </source>
</evidence>
<dbReference type="InterPro" id="IPR003593">
    <property type="entry name" value="AAA+_ATPase"/>
</dbReference>
<dbReference type="Pfam" id="PF00005">
    <property type="entry name" value="ABC_tran"/>
    <property type="match status" value="1"/>
</dbReference>
<proteinExistence type="predicted"/>
<keyword evidence="2" id="KW-0547">Nucleotide-binding</keyword>
<dbReference type="PROSITE" id="PS00211">
    <property type="entry name" value="ABC_TRANSPORTER_1"/>
    <property type="match status" value="1"/>
</dbReference>
<gene>
    <name evidence="5" type="ORF">ENM31_02570</name>
</gene>
<feature type="domain" description="ABC transporter" evidence="4">
    <location>
        <begin position="4"/>
        <end position="237"/>
    </location>
</feature>
<comment type="caution">
    <text evidence="5">The sequence shown here is derived from an EMBL/GenBank/DDBJ whole genome shotgun (WGS) entry which is preliminary data.</text>
</comment>
<dbReference type="SUPFAM" id="SSF52540">
    <property type="entry name" value="P-loop containing nucleoside triphosphate hydrolases"/>
    <property type="match status" value="1"/>
</dbReference>
<dbReference type="SMART" id="SM00382">
    <property type="entry name" value="AAA"/>
    <property type="match status" value="1"/>
</dbReference>
<name>A0A7J3VTS2_CALS0</name>
<dbReference type="GO" id="GO:0005524">
    <property type="term" value="F:ATP binding"/>
    <property type="evidence" value="ECO:0007669"/>
    <property type="project" value="UniProtKB-KW"/>
</dbReference>
<dbReference type="InterPro" id="IPR003439">
    <property type="entry name" value="ABC_transporter-like_ATP-bd"/>
</dbReference>
<dbReference type="EMBL" id="DRXH01000086">
    <property type="protein sequence ID" value="HHM44166.1"/>
    <property type="molecule type" value="Genomic_DNA"/>
</dbReference>
<protein>
    <submittedName>
        <fullName evidence="5">ABC transporter ATP-binding protein</fullName>
    </submittedName>
</protein>
<evidence type="ECO:0000259" key="4">
    <source>
        <dbReference type="PROSITE" id="PS50893"/>
    </source>
</evidence>
<dbReference type="GO" id="GO:0016887">
    <property type="term" value="F:ATP hydrolysis activity"/>
    <property type="evidence" value="ECO:0007669"/>
    <property type="project" value="InterPro"/>
</dbReference>
<dbReference type="PANTHER" id="PTHR45772:SF9">
    <property type="entry name" value="CONSERVED COMPONENT OF ABC TRANSPORTER FOR NATURAL AMINO ACIDS"/>
    <property type="match status" value="1"/>
</dbReference>
<reference evidence="5" key="1">
    <citation type="journal article" date="2020" name="mSystems">
        <title>Genome- and Community-Level Interaction Insights into Carbon Utilization and Element Cycling Functions of Hydrothermarchaeota in Hydrothermal Sediment.</title>
        <authorList>
            <person name="Zhou Z."/>
            <person name="Liu Y."/>
            <person name="Xu W."/>
            <person name="Pan J."/>
            <person name="Luo Z.H."/>
            <person name="Li M."/>
        </authorList>
    </citation>
    <scope>NUCLEOTIDE SEQUENCE [LARGE SCALE GENOMIC DNA]</scope>
    <source>
        <strain evidence="5">SpSt-1074</strain>
    </source>
</reference>
<dbReference type="InterPro" id="IPR027417">
    <property type="entry name" value="P-loop_NTPase"/>
</dbReference>
<dbReference type="InterPro" id="IPR017871">
    <property type="entry name" value="ABC_transporter-like_CS"/>
</dbReference>
<keyword evidence="1" id="KW-0813">Transport</keyword>
<dbReference type="PANTHER" id="PTHR45772">
    <property type="entry name" value="CONSERVED COMPONENT OF ABC TRANSPORTER FOR NATURAL AMINO ACIDS-RELATED"/>
    <property type="match status" value="1"/>
</dbReference>
<dbReference type="InterPro" id="IPR051120">
    <property type="entry name" value="ABC_AA/LPS_Transport"/>
</dbReference>